<name>A0ACC1YD54_MELAZ</name>
<proteinExistence type="predicted"/>
<reference evidence="1 2" key="1">
    <citation type="journal article" date="2023" name="Science">
        <title>Complex scaffold remodeling in plant triterpene biosynthesis.</title>
        <authorList>
            <person name="De La Pena R."/>
            <person name="Hodgson H."/>
            <person name="Liu J.C."/>
            <person name="Stephenson M.J."/>
            <person name="Martin A.C."/>
            <person name="Owen C."/>
            <person name="Harkess A."/>
            <person name="Leebens-Mack J."/>
            <person name="Jimenez L.E."/>
            <person name="Osbourn A."/>
            <person name="Sattely E.S."/>
        </authorList>
    </citation>
    <scope>NUCLEOTIDE SEQUENCE [LARGE SCALE GENOMIC DNA]</scope>
    <source>
        <strain evidence="2">cv. JPN11</strain>
        <tissue evidence="1">Leaf</tissue>
    </source>
</reference>
<sequence>MIESNSLQLLYVLVLLLSAAFGEADRKCIAKEREALLKLKRGLEDDAGYLSSWGSEQDCCQWRGIHCSNRTGHVLLLSLNTFDAEFYFQSLRGNISSSLLELQYLNYLDLSNNDFGGSQIPDFIGSLSKLRFLDLSYANFSGRVPVQLGNLTSLQSLNIGQNDGLLFNKLEWLSHLYNLKHLHLASLKLEEATDWLQVISRLPSLIELEFQNSVLPTINSPSISLVNSSSSLAHLDLSYTNLTNSAYRWLSKIGRNLLTLDLTGNQLQGPIPDYAFWNMTSLMHFNLTSNEITGISKSFGDMCRLKTLRMNNNNLNGQLPDLFFNLSGCAKLSLEILVLDNNVLTGSLPDITKFSSLKELYVSDNKLDGSFPEKFRQRSPLITLQLKRNQLWGSLPDFSVFPLLRILDIRGNRLNGTVSEGLGELSNLESLFLSPNSLQGIITETHMSNLSKLKIMDFSYNSPAFNFSPDWFPPFQLDYIGLRNCKIGPHFPKWLRTQNNYSELDVSNAGILDTIPNWFWHSPSPNLYNLNLSYNQIKGELPDLSLKFTTYPGIDLSSNCLEGPIPPISPNMTSLILFKNNFSGSISFLCEFASERLSYLDLSDNHLSGEIPDCWQNFMVLNLANNNFSGRIPDVMASSCTIRSLHLRNNSLTGELPSSLKNCTELTIIDLGKNKISGRIPAWIGDSLPNLAILSLRSNHITGILPPQLCDLTKVQVLDMSHNNIMGTVPKCLSNLSAMVQTESSNAIITYIFPPSVNSDDVGIGVGYQDQALLVWKGIDSEYRNTLGLVKSIDLSSNKFSGNIPEEITSLFGLISLNLSRNSLTGPIPPKIGQLTMLNSVDLSQNQLTGKIPESFSQMSHLGILNLSNNNLTGKIPTSTQLQSFDTSTYVGNLDLCGQPLPNKCPGEEPDAPPPPPQVPGIPLHESEEDELITRGFYISAVLGFIICFWGIGGTLLLNRKWRNTYFQFLNKVEDKLYVSIAVKMGNLKRRLRS</sequence>
<protein>
    <submittedName>
        <fullName evidence="1">Leucine-rich receptor-like kinase family protein</fullName>
    </submittedName>
</protein>
<gene>
    <name evidence="1" type="ORF">OWV82_008863</name>
</gene>
<evidence type="ECO:0000313" key="1">
    <source>
        <dbReference type="EMBL" id="KAJ4721142.1"/>
    </source>
</evidence>
<comment type="caution">
    <text evidence="1">The sequence shown here is derived from an EMBL/GenBank/DDBJ whole genome shotgun (WGS) entry which is preliminary data.</text>
</comment>
<organism evidence="1 2">
    <name type="scientific">Melia azedarach</name>
    <name type="common">Chinaberry tree</name>
    <dbReference type="NCBI Taxonomy" id="155640"/>
    <lineage>
        <taxon>Eukaryota</taxon>
        <taxon>Viridiplantae</taxon>
        <taxon>Streptophyta</taxon>
        <taxon>Embryophyta</taxon>
        <taxon>Tracheophyta</taxon>
        <taxon>Spermatophyta</taxon>
        <taxon>Magnoliopsida</taxon>
        <taxon>eudicotyledons</taxon>
        <taxon>Gunneridae</taxon>
        <taxon>Pentapetalae</taxon>
        <taxon>rosids</taxon>
        <taxon>malvids</taxon>
        <taxon>Sapindales</taxon>
        <taxon>Meliaceae</taxon>
        <taxon>Melia</taxon>
    </lineage>
</organism>
<dbReference type="Proteomes" id="UP001164539">
    <property type="component" value="Chromosome 4"/>
</dbReference>
<accession>A0ACC1YD54</accession>
<evidence type="ECO:0000313" key="2">
    <source>
        <dbReference type="Proteomes" id="UP001164539"/>
    </source>
</evidence>
<keyword evidence="2" id="KW-1185">Reference proteome</keyword>
<dbReference type="EMBL" id="CM051397">
    <property type="protein sequence ID" value="KAJ4721142.1"/>
    <property type="molecule type" value="Genomic_DNA"/>
</dbReference>